<dbReference type="AlphaFoldDB" id="A0A3P8L726"/>
<dbReference type="SUPFAM" id="SSF53335">
    <property type="entry name" value="S-adenosyl-L-methionine-dependent methyltransferases"/>
    <property type="match status" value="1"/>
</dbReference>
<dbReference type="Proteomes" id="UP000280036">
    <property type="component" value="Unassembled WGS sequence"/>
</dbReference>
<dbReference type="EMBL" id="UZVY01000001">
    <property type="protein sequence ID" value="VDR41925.1"/>
    <property type="molecule type" value="Genomic_DNA"/>
</dbReference>
<dbReference type="Gene3D" id="3.40.50.150">
    <property type="entry name" value="Vaccinia Virus protein VP39"/>
    <property type="match status" value="1"/>
</dbReference>
<name>A0A3P8L726_9BACT</name>
<reference evidence="1" key="2">
    <citation type="submission" date="2022-07" db="EMBL/GenBank/DDBJ databases">
        <title>Complete genome of Mycoplasma caviae type strain G122.</title>
        <authorList>
            <person name="Spergser J."/>
        </authorList>
    </citation>
    <scope>NUCLEOTIDE SEQUENCE</scope>
    <source>
        <strain evidence="1">G122</strain>
    </source>
</reference>
<organism evidence="2 3">
    <name type="scientific">Mycoplasmopsis caviae</name>
    <dbReference type="NCBI Taxonomy" id="55603"/>
    <lineage>
        <taxon>Bacteria</taxon>
        <taxon>Bacillati</taxon>
        <taxon>Mycoplasmatota</taxon>
        <taxon>Mycoplasmoidales</taxon>
        <taxon>Metamycoplasmataceae</taxon>
        <taxon>Mycoplasmopsis</taxon>
    </lineage>
</organism>
<sequence length="183" mass="21140">MFGSLTEKNIKDIIKKEQLTEIKNLIKYIEKNPKFMDVKSMYQLAQYANFLRLGQKPFYADDSLLNSIFKRLPNIRSKELTIVDPLCGVGIFLPLIIEKYGDKDKLSITFYDTDEDTIAIARALSKMIKLKITFGVSFQKADFLAKRTNEPIDLLISDLPNTRMSHPVLQKKTNFYKALHHCT</sequence>
<evidence type="ECO:0000313" key="4">
    <source>
        <dbReference type="Proteomes" id="UP001058569"/>
    </source>
</evidence>
<dbReference type="EMBL" id="CP101806">
    <property type="protein sequence ID" value="UUD35298.1"/>
    <property type="molecule type" value="Genomic_DNA"/>
</dbReference>
<dbReference type="InterPro" id="IPR029063">
    <property type="entry name" value="SAM-dependent_MTases_sf"/>
</dbReference>
<gene>
    <name evidence="2" type="ORF">NCTC10126_00416</name>
    <name evidence="1" type="ORF">NPA07_00235</name>
</gene>
<evidence type="ECO:0008006" key="5">
    <source>
        <dbReference type="Google" id="ProtNLM"/>
    </source>
</evidence>
<evidence type="ECO:0000313" key="2">
    <source>
        <dbReference type="EMBL" id="VDR41925.1"/>
    </source>
</evidence>
<proteinExistence type="predicted"/>
<evidence type="ECO:0000313" key="3">
    <source>
        <dbReference type="Proteomes" id="UP000280036"/>
    </source>
</evidence>
<keyword evidence="4" id="KW-1185">Reference proteome</keyword>
<reference evidence="2 3" key="1">
    <citation type="submission" date="2018-12" db="EMBL/GenBank/DDBJ databases">
        <authorList>
            <consortium name="Pathogen Informatics"/>
        </authorList>
    </citation>
    <scope>NUCLEOTIDE SEQUENCE [LARGE SCALE GENOMIC DNA]</scope>
    <source>
        <strain evidence="2 3">NCTC10126</strain>
    </source>
</reference>
<protein>
    <recommendedName>
        <fullName evidence="5">DNA methylase adenine-specific domain-containing protein</fullName>
    </recommendedName>
</protein>
<dbReference type="RefSeq" id="WP_235659539.1">
    <property type="nucleotide sequence ID" value="NZ_CP101806.1"/>
</dbReference>
<dbReference type="Proteomes" id="UP001058569">
    <property type="component" value="Chromosome"/>
</dbReference>
<evidence type="ECO:0000313" key="1">
    <source>
        <dbReference type="EMBL" id="UUD35298.1"/>
    </source>
</evidence>
<accession>A0A3P8L726</accession>